<evidence type="ECO:0000313" key="9">
    <source>
        <dbReference type="EMBL" id="OMF15313.1"/>
    </source>
</evidence>
<evidence type="ECO:0000256" key="5">
    <source>
        <dbReference type="PIRNR" id="PIRNR000915"/>
    </source>
</evidence>
<evidence type="ECO:0000313" key="10">
    <source>
        <dbReference type="Proteomes" id="UP000187134"/>
    </source>
</evidence>
<comment type="caution">
    <text evidence="9">The sequence shown here is derived from an EMBL/GenBank/DDBJ whole genome shotgun (WGS) entry which is preliminary data.</text>
</comment>
<dbReference type="Pfam" id="PF13242">
    <property type="entry name" value="Hydrolase_like"/>
    <property type="match status" value="1"/>
</dbReference>
<comment type="similarity">
    <text evidence="1 5">Belongs to the HAD-like hydrolase superfamily. NagD family.</text>
</comment>
<feature type="binding site" evidence="8">
    <location>
        <position position="204"/>
    </location>
    <ligand>
        <name>Mg(2+)</name>
        <dbReference type="ChEBI" id="CHEBI:18420"/>
    </ligand>
</feature>
<protein>
    <recommendedName>
        <fullName evidence="5">Acid sugar phosphatase</fullName>
        <ecNumber evidence="5">3.1.3.-</ecNumber>
    </recommendedName>
</protein>
<dbReference type="Gene3D" id="3.40.50.1000">
    <property type="entry name" value="HAD superfamily/HAD-like"/>
    <property type="match status" value="2"/>
</dbReference>
<evidence type="ECO:0000256" key="1">
    <source>
        <dbReference type="ARBA" id="ARBA00006696"/>
    </source>
</evidence>
<dbReference type="InterPro" id="IPR023214">
    <property type="entry name" value="HAD_sf"/>
</dbReference>
<dbReference type="NCBIfam" id="TIGR01460">
    <property type="entry name" value="HAD-SF-IIA"/>
    <property type="match status" value="1"/>
</dbReference>
<organism evidence="9 10">
    <name type="scientific">Paenibacillus amylolyticus</name>
    <dbReference type="NCBI Taxonomy" id="1451"/>
    <lineage>
        <taxon>Bacteria</taxon>
        <taxon>Bacillati</taxon>
        <taxon>Bacillota</taxon>
        <taxon>Bacilli</taxon>
        <taxon>Bacillales</taxon>
        <taxon>Paenibacillaceae</taxon>
        <taxon>Paenibacillus</taxon>
    </lineage>
</organism>
<reference evidence="9 10" key="1">
    <citation type="submission" date="2016-11" db="EMBL/GenBank/DDBJ databases">
        <title>Paenibacillus species isolates.</title>
        <authorList>
            <person name="Beno S.M."/>
        </authorList>
    </citation>
    <scope>NUCLEOTIDE SEQUENCE [LARGE SCALE GENOMIC DNA]</scope>
    <source>
        <strain evidence="9 10">FSL H8-0246</strain>
    </source>
</reference>
<evidence type="ECO:0000256" key="6">
    <source>
        <dbReference type="PIRSR" id="PIRSR000915-1"/>
    </source>
</evidence>
<dbReference type="PIRSF" id="PIRSF000915">
    <property type="entry name" value="PGP-type_phosphatase"/>
    <property type="match status" value="1"/>
</dbReference>
<dbReference type="EMBL" id="MRTJ01000002">
    <property type="protein sequence ID" value="OMF15313.1"/>
    <property type="molecule type" value="Genomic_DNA"/>
</dbReference>
<feature type="active site" description="Proton donor" evidence="6">
    <location>
        <position position="10"/>
    </location>
</feature>
<dbReference type="GO" id="GO:0046872">
    <property type="term" value="F:metal ion binding"/>
    <property type="evidence" value="ECO:0007669"/>
    <property type="project" value="UniProtKB-KW"/>
</dbReference>
<feature type="binding site" evidence="8">
    <location>
        <position position="8"/>
    </location>
    <ligand>
        <name>Mg(2+)</name>
        <dbReference type="ChEBI" id="CHEBI:18420"/>
    </ligand>
</feature>
<keyword evidence="2 5" id="KW-0479">Metal-binding</keyword>
<comment type="function">
    <text evidence="5">Catalyzes the dephosphorylation of 2-6 carbon acid sugars in vitro.</text>
</comment>
<dbReference type="InterPro" id="IPR006357">
    <property type="entry name" value="HAD-SF_hydro_IIA"/>
</dbReference>
<dbReference type="InterPro" id="IPR036412">
    <property type="entry name" value="HAD-like_sf"/>
</dbReference>
<dbReference type="InterPro" id="IPR006354">
    <property type="entry name" value="HAD-SF_hydro_IIA_hyp1"/>
</dbReference>
<evidence type="ECO:0000256" key="3">
    <source>
        <dbReference type="ARBA" id="ARBA00022801"/>
    </source>
</evidence>
<name>A0A1R1BZL5_PAEAM</name>
<dbReference type="AlphaFoldDB" id="A0A1R1BZL5"/>
<dbReference type="CDD" id="cd07530">
    <property type="entry name" value="HAD_Pase_UmpH-like"/>
    <property type="match status" value="1"/>
</dbReference>
<evidence type="ECO:0000256" key="4">
    <source>
        <dbReference type="ARBA" id="ARBA00022842"/>
    </source>
</evidence>
<dbReference type="SUPFAM" id="SSF56784">
    <property type="entry name" value="HAD-like"/>
    <property type="match status" value="1"/>
</dbReference>
<accession>A0A1R1BZL5</accession>
<evidence type="ECO:0000256" key="7">
    <source>
        <dbReference type="PIRSR" id="PIRSR000915-2"/>
    </source>
</evidence>
<dbReference type="SFLD" id="SFLDG01139">
    <property type="entry name" value="C2.A:_Pyridoxal_Phosphate_Phos"/>
    <property type="match status" value="1"/>
</dbReference>
<dbReference type="OrthoDB" id="9810449at2"/>
<dbReference type="GO" id="GO:0005737">
    <property type="term" value="C:cytoplasm"/>
    <property type="evidence" value="ECO:0007669"/>
    <property type="project" value="TreeGrafter"/>
</dbReference>
<dbReference type="EC" id="3.1.3.-" evidence="5"/>
<dbReference type="NCBIfam" id="TIGR01457">
    <property type="entry name" value="HAD-SF-IIA-hyp2"/>
    <property type="match status" value="1"/>
</dbReference>
<dbReference type="SFLD" id="SFLDS00003">
    <property type="entry name" value="Haloacid_Dehalogenase"/>
    <property type="match status" value="1"/>
</dbReference>
<gene>
    <name evidence="9" type="ORF">BK131_10555</name>
</gene>
<evidence type="ECO:0000256" key="2">
    <source>
        <dbReference type="ARBA" id="ARBA00022723"/>
    </source>
</evidence>
<dbReference type="GO" id="GO:0016791">
    <property type="term" value="F:phosphatase activity"/>
    <property type="evidence" value="ECO:0007669"/>
    <property type="project" value="TreeGrafter"/>
</dbReference>
<feature type="binding site" evidence="7">
    <location>
        <position position="179"/>
    </location>
    <ligand>
        <name>substrate</name>
    </ligand>
</feature>
<dbReference type="SFLD" id="SFLDG01129">
    <property type="entry name" value="C1.5:_HAD__Beta-PGM__Phosphata"/>
    <property type="match status" value="1"/>
</dbReference>
<proteinExistence type="inferred from homology"/>
<sequence>MIKAYLIDLDGTLYHGRHRIEGADQLIRTLQELGKPYLFVTNNSSRTPQGVADHLNGMGIPADASQVCTSAVAAAEYVAKESPGARVACIGEAGLLQAIEEAGLQLTEEAPDYVIQGIDREFSYQKLTKALRWINAGSKFIMTNPDLQLPSDDGLTPGAGTIGAAIEAATGVHPTVIGKPSSVIMKSAISRLNLASHEVAVIGDNMRTDIAAGVAAGCETLLVLTGVTTRDNMDGHIQAAKARPDHVFEDLHKLMEWLSQQADQASKKG</sequence>
<dbReference type="RefSeq" id="WP_076331545.1">
    <property type="nucleotide sequence ID" value="NZ_MRTJ01000002.1"/>
</dbReference>
<dbReference type="PANTHER" id="PTHR19288:SF46">
    <property type="entry name" value="HALOACID DEHALOGENASE-LIKE HYDROLASE DOMAIN-CONTAINING PROTEIN 2"/>
    <property type="match status" value="1"/>
</dbReference>
<feature type="active site" description="Nucleophile" evidence="6">
    <location>
        <position position="8"/>
    </location>
</feature>
<dbReference type="Pfam" id="PF13344">
    <property type="entry name" value="Hydrolase_6"/>
    <property type="match status" value="1"/>
</dbReference>
<dbReference type="PANTHER" id="PTHR19288">
    <property type="entry name" value="4-NITROPHENYLPHOSPHATASE-RELATED"/>
    <property type="match status" value="1"/>
</dbReference>
<keyword evidence="4 5" id="KW-0460">Magnesium</keyword>
<dbReference type="Proteomes" id="UP000187134">
    <property type="component" value="Unassembled WGS sequence"/>
</dbReference>
<keyword evidence="3 9" id="KW-0378">Hydrolase</keyword>
<feature type="binding site" evidence="8">
    <location>
        <position position="10"/>
    </location>
    <ligand>
        <name>Mg(2+)</name>
        <dbReference type="ChEBI" id="CHEBI:18420"/>
    </ligand>
</feature>
<comment type="cofactor">
    <cofactor evidence="8">
        <name>Mg(2+)</name>
        <dbReference type="ChEBI" id="CHEBI:18420"/>
    </cofactor>
    <text evidence="8">Divalent metal ions. Mg(2+) is the most effective.</text>
</comment>
<evidence type="ECO:0000256" key="8">
    <source>
        <dbReference type="PIRSR" id="PIRSR000915-3"/>
    </source>
</evidence>